<keyword evidence="8" id="KW-1185">Reference proteome</keyword>
<organism evidence="7 8">
    <name type="scientific">Actinoplanes awajinensis subsp. mycoplanecinus</name>
    <dbReference type="NCBI Taxonomy" id="135947"/>
    <lineage>
        <taxon>Bacteria</taxon>
        <taxon>Bacillati</taxon>
        <taxon>Actinomycetota</taxon>
        <taxon>Actinomycetes</taxon>
        <taxon>Micromonosporales</taxon>
        <taxon>Micromonosporaceae</taxon>
        <taxon>Actinoplanes</taxon>
    </lineage>
</organism>
<feature type="transmembrane region" description="Helical" evidence="6">
    <location>
        <begin position="296"/>
        <end position="317"/>
    </location>
</feature>
<dbReference type="PANTHER" id="PTHR39087">
    <property type="entry name" value="UPF0104 MEMBRANE PROTEIN MJ1595"/>
    <property type="match status" value="1"/>
</dbReference>
<dbReference type="RefSeq" id="WP_198171180.1">
    <property type="nucleotide sequence ID" value="NZ_LLZH01000305.1"/>
</dbReference>
<feature type="transmembrane region" description="Helical" evidence="6">
    <location>
        <begin position="18"/>
        <end position="35"/>
    </location>
</feature>
<accession>A0A101JH49</accession>
<protein>
    <recommendedName>
        <fullName evidence="9">Lysylphosphatidylglycerol synthetase</fullName>
    </recommendedName>
</protein>
<dbReference type="GO" id="GO:0005886">
    <property type="term" value="C:plasma membrane"/>
    <property type="evidence" value="ECO:0007669"/>
    <property type="project" value="UniProtKB-SubCell"/>
</dbReference>
<evidence type="ECO:0000256" key="3">
    <source>
        <dbReference type="ARBA" id="ARBA00022692"/>
    </source>
</evidence>
<feature type="transmembrane region" description="Helical" evidence="6">
    <location>
        <begin position="155"/>
        <end position="173"/>
    </location>
</feature>
<feature type="transmembrane region" description="Helical" evidence="6">
    <location>
        <begin position="92"/>
        <end position="117"/>
    </location>
</feature>
<comment type="subcellular location">
    <subcellularLocation>
        <location evidence="1">Cell membrane</location>
        <topology evidence="1">Multi-pass membrane protein</topology>
    </subcellularLocation>
</comment>
<comment type="caution">
    <text evidence="7">The sequence shown here is derived from an EMBL/GenBank/DDBJ whole genome shotgun (WGS) entry which is preliminary data.</text>
</comment>
<dbReference type="EMBL" id="LLZH01000305">
    <property type="protein sequence ID" value="KUL26673.1"/>
    <property type="molecule type" value="Genomic_DNA"/>
</dbReference>
<dbReference type="PANTHER" id="PTHR39087:SF2">
    <property type="entry name" value="UPF0104 MEMBRANE PROTEIN MJ1595"/>
    <property type="match status" value="1"/>
</dbReference>
<evidence type="ECO:0000256" key="6">
    <source>
        <dbReference type="SAM" id="Phobius"/>
    </source>
</evidence>
<evidence type="ECO:0000256" key="2">
    <source>
        <dbReference type="ARBA" id="ARBA00022475"/>
    </source>
</evidence>
<name>A0A101JH49_9ACTN</name>
<dbReference type="Pfam" id="PF03706">
    <property type="entry name" value="LPG_synthase_TM"/>
    <property type="match status" value="1"/>
</dbReference>
<evidence type="ECO:0000313" key="8">
    <source>
        <dbReference type="Proteomes" id="UP000053244"/>
    </source>
</evidence>
<feature type="transmembrane region" description="Helical" evidence="6">
    <location>
        <begin position="249"/>
        <end position="276"/>
    </location>
</feature>
<sequence length="367" mass="38521">MTLTVQPTGTALLKVRRLLGYVLFGLIAILAVYTLRDRLPDPAAFGGALRAADGRWAASAVAAGLLSQFAYAEQQRRLLAALGVRVPPRRALAMTYVRSALSMALPAGSAASAAYAFRTYRRHGATSATAATATLISSVVTVLALALLYAATWSLPVTGVVLLVAVPAGVLARRSAAADNIRRRVVPPFASRAGRWVVGLFASRVGRWVVALFASRAGRWVVAPFAGLMRRPSSSRALRDARSIPLGTWLAVLTAGLINWLLDLSCLVLAAAAAHADVGWSRLALIYLAVQVVRQIPLTPGGIGLIETSMLAGLIAAGCPEITAATVVLIYRLISFWLILPTGVAAHFSLRNTLGPEPAAGPLPPSV</sequence>
<keyword evidence="5 6" id="KW-0472">Membrane</keyword>
<keyword evidence="4 6" id="KW-1133">Transmembrane helix</keyword>
<reference evidence="7 8" key="1">
    <citation type="submission" date="2015-10" db="EMBL/GenBank/DDBJ databases">
        <authorList>
            <person name="Gilbert D.G."/>
        </authorList>
    </citation>
    <scope>NUCLEOTIDE SEQUENCE [LARGE SCALE GENOMIC DNA]</scope>
    <source>
        <strain evidence="7 8">NRRL B-16712</strain>
    </source>
</reference>
<evidence type="ECO:0000256" key="5">
    <source>
        <dbReference type="ARBA" id="ARBA00023136"/>
    </source>
</evidence>
<dbReference type="InterPro" id="IPR022791">
    <property type="entry name" value="L-PG_synthase/AglD"/>
</dbReference>
<evidence type="ECO:0000256" key="4">
    <source>
        <dbReference type="ARBA" id="ARBA00022989"/>
    </source>
</evidence>
<evidence type="ECO:0000313" key="7">
    <source>
        <dbReference type="EMBL" id="KUL26673.1"/>
    </source>
</evidence>
<dbReference type="Proteomes" id="UP000053244">
    <property type="component" value="Unassembled WGS sequence"/>
</dbReference>
<gene>
    <name evidence="7" type="ORF">ADL15_37290</name>
</gene>
<feature type="transmembrane region" description="Helical" evidence="6">
    <location>
        <begin position="129"/>
        <end position="149"/>
    </location>
</feature>
<proteinExistence type="predicted"/>
<evidence type="ECO:0008006" key="9">
    <source>
        <dbReference type="Google" id="ProtNLM"/>
    </source>
</evidence>
<evidence type="ECO:0000256" key="1">
    <source>
        <dbReference type="ARBA" id="ARBA00004651"/>
    </source>
</evidence>
<dbReference type="NCBIfam" id="TIGR00374">
    <property type="entry name" value="flippase-like domain"/>
    <property type="match status" value="1"/>
</dbReference>
<feature type="transmembrane region" description="Helical" evidence="6">
    <location>
        <begin position="329"/>
        <end position="350"/>
    </location>
</feature>
<keyword evidence="3 6" id="KW-0812">Transmembrane</keyword>
<dbReference type="AlphaFoldDB" id="A0A101JH49"/>
<keyword evidence="2" id="KW-1003">Cell membrane</keyword>